<organism evidence="1 2">
    <name type="scientific">Gossypium barbadense</name>
    <name type="common">Sea Island cotton</name>
    <name type="synonym">Hibiscus barbadensis</name>
    <dbReference type="NCBI Taxonomy" id="3634"/>
    <lineage>
        <taxon>Eukaryota</taxon>
        <taxon>Viridiplantae</taxon>
        <taxon>Streptophyta</taxon>
        <taxon>Embryophyta</taxon>
        <taxon>Tracheophyta</taxon>
        <taxon>Spermatophyta</taxon>
        <taxon>Magnoliopsida</taxon>
        <taxon>eudicotyledons</taxon>
        <taxon>Gunneridae</taxon>
        <taxon>Pentapetalae</taxon>
        <taxon>rosids</taxon>
        <taxon>malvids</taxon>
        <taxon>Malvales</taxon>
        <taxon>Malvaceae</taxon>
        <taxon>Malvoideae</taxon>
        <taxon>Gossypium</taxon>
    </lineage>
</organism>
<proteinExistence type="predicted"/>
<protein>
    <submittedName>
        <fullName evidence="1">Uncharacterized protein</fullName>
    </submittedName>
</protein>
<evidence type="ECO:0000313" key="1">
    <source>
        <dbReference type="EMBL" id="PPR83083.1"/>
    </source>
</evidence>
<sequence length="37" mass="4124">MYRVGNVSFSKTDKHGNMMAFALAVTGLKRLGMFKES</sequence>
<dbReference type="EMBL" id="KZ670530">
    <property type="protein sequence ID" value="PPR83083.1"/>
    <property type="molecule type" value="Genomic_DNA"/>
</dbReference>
<reference evidence="1 2" key="1">
    <citation type="submission" date="2015-01" db="EMBL/GenBank/DDBJ databases">
        <title>Genome of allotetraploid Gossypium barbadense reveals genomic plasticity and fiber elongation in cotton evolution.</title>
        <authorList>
            <person name="Chen X."/>
            <person name="Liu X."/>
            <person name="Zhao B."/>
            <person name="Zheng H."/>
            <person name="Hu Y."/>
            <person name="Lu G."/>
            <person name="Yang C."/>
            <person name="Chen J."/>
            <person name="Shan C."/>
            <person name="Zhang L."/>
            <person name="Zhou Y."/>
            <person name="Wang L."/>
            <person name="Guo W."/>
            <person name="Bai Y."/>
            <person name="Ruan J."/>
            <person name="Shangguan X."/>
            <person name="Mao Y."/>
            <person name="Jiang J."/>
            <person name="Zhu Y."/>
            <person name="Lei J."/>
            <person name="Kang H."/>
            <person name="Chen S."/>
            <person name="He X."/>
            <person name="Wang R."/>
            <person name="Wang Y."/>
            <person name="Chen J."/>
            <person name="Wang L."/>
            <person name="Yu S."/>
            <person name="Wang B."/>
            <person name="Wei J."/>
            <person name="Song S."/>
            <person name="Lu X."/>
            <person name="Gao Z."/>
            <person name="Gu W."/>
            <person name="Deng X."/>
            <person name="Ma D."/>
            <person name="Wang S."/>
            <person name="Liang W."/>
            <person name="Fang L."/>
            <person name="Cai C."/>
            <person name="Zhu X."/>
            <person name="Zhou B."/>
            <person name="Zhang Y."/>
            <person name="Chen Z."/>
            <person name="Xu S."/>
            <person name="Zhu R."/>
            <person name="Wang S."/>
            <person name="Zhang T."/>
            <person name="Zhao G."/>
        </authorList>
    </citation>
    <scope>NUCLEOTIDE SEQUENCE [LARGE SCALE GENOMIC DNA]</scope>
    <source>
        <strain evidence="2">cv. Xinhai21</strain>
        <tissue evidence="1">Leaf</tissue>
    </source>
</reference>
<dbReference type="OrthoDB" id="979706at2759"/>
<evidence type="ECO:0000313" key="2">
    <source>
        <dbReference type="Proteomes" id="UP000239757"/>
    </source>
</evidence>
<name>A0A2P5VW61_GOSBA</name>
<accession>A0A2P5VW61</accession>
<dbReference type="Proteomes" id="UP000239757">
    <property type="component" value="Unassembled WGS sequence"/>
</dbReference>
<gene>
    <name evidence="1" type="ORF">GOBAR_AA37631</name>
</gene>
<dbReference type="AlphaFoldDB" id="A0A2P5VW61"/>